<evidence type="ECO:0000313" key="4">
    <source>
        <dbReference type="Proteomes" id="UP001153076"/>
    </source>
</evidence>
<organism evidence="3 4">
    <name type="scientific">Carnegiea gigantea</name>
    <dbReference type="NCBI Taxonomy" id="171969"/>
    <lineage>
        <taxon>Eukaryota</taxon>
        <taxon>Viridiplantae</taxon>
        <taxon>Streptophyta</taxon>
        <taxon>Embryophyta</taxon>
        <taxon>Tracheophyta</taxon>
        <taxon>Spermatophyta</taxon>
        <taxon>Magnoliopsida</taxon>
        <taxon>eudicotyledons</taxon>
        <taxon>Gunneridae</taxon>
        <taxon>Pentapetalae</taxon>
        <taxon>Caryophyllales</taxon>
        <taxon>Cactineae</taxon>
        <taxon>Cactaceae</taxon>
        <taxon>Cactoideae</taxon>
        <taxon>Echinocereeae</taxon>
        <taxon>Carnegiea</taxon>
    </lineage>
</organism>
<reference evidence="3" key="1">
    <citation type="submission" date="2022-04" db="EMBL/GenBank/DDBJ databases">
        <title>Carnegiea gigantea Genome sequencing and assembly v2.</title>
        <authorList>
            <person name="Copetti D."/>
            <person name="Sanderson M.J."/>
            <person name="Burquez A."/>
            <person name="Wojciechowski M.F."/>
        </authorList>
    </citation>
    <scope>NUCLEOTIDE SEQUENCE</scope>
    <source>
        <strain evidence="3">SGP5-SGP5p</strain>
        <tissue evidence="3">Aerial part</tissue>
    </source>
</reference>
<dbReference type="OrthoDB" id="652749at2759"/>
<evidence type="ECO:0000313" key="3">
    <source>
        <dbReference type="EMBL" id="KAJ8448296.1"/>
    </source>
</evidence>
<dbReference type="EMBL" id="JAKOGI010000031">
    <property type="protein sequence ID" value="KAJ8448296.1"/>
    <property type="molecule type" value="Genomic_DNA"/>
</dbReference>
<keyword evidence="4" id="KW-1185">Reference proteome</keyword>
<evidence type="ECO:0000256" key="2">
    <source>
        <dbReference type="SAM" id="MobiDB-lite"/>
    </source>
</evidence>
<dbReference type="AlphaFoldDB" id="A0A9Q1KT14"/>
<dbReference type="SUPFAM" id="SSF54518">
    <property type="entry name" value="Tubby C-terminal domain-like"/>
    <property type="match status" value="1"/>
</dbReference>
<name>A0A9Q1KT14_9CARY</name>
<proteinExistence type="inferred from homology"/>
<dbReference type="Gene3D" id="2.40.160.200">
    <property type="entry name" value="LURP1-related"/>
    <property type="match status" value="1"/>
</dbReference>
<dbReference type="Proteomes" id="UP001153076">
    <property type="component" value="Unassembled WGS sequence"/>
</dbReference>
<dbReference type="PANTHER" id="PTHR31087">
    <property type="match status" value="1"/>
</dbReference>
<comment type="caution">
    <text evidence="3">The sequence shown here is derived from an EMBL/GenBank/DDBJ whole genome shotgun (WGS) entry which is preliminary data.</text>
</comment>
<dbReference type="PANTHER" id="PTHR31087:SF25">
    <property type="entry name" value="TRANSLATION INITIATION FACTOR 2B FAMILY PROTEIN, PUTATIVE, EXPRESSED-RELATED"/>
    <property type="match status" value="1"/>
</dbReference>
<dbReference type="InterPro" id="IPR025659">
    <property type="entry name" value="Tubby-like_C"/>
</dbReference>
<protein>
    <submittedName>
        <fullName evidence="3">Uncharacterized protein</fullName>
    </submittedName>
</protein>
<comment type="similarity">
    <text evidence="1">Belongs to the LOR family.</text>
</comment>
<feature type="region of interest" description="Disordered" evidence="2">
    <location>
        <begin position="1"/>
        <end position="24"/>
    </location>
</feature>
<dbReference type="Pfam" id="PF04525">
    <property type="entry name" value="LOR"/>
    <property type="match status" value="1"/>
</dbReference>
<feature type="compositionally biased region" description="Low complexity" evidence="2">
    <location>
        <begin position="15"/>
        <end position="24"/>
    </location>
</feature>
<dbReference type="InterPro" id="IPR038595">
    <property type="entry name" value="LOR_sf"/>
</dbReference>
<evidence type="ECO:0000256" key="1">
    <source>
        <dbReference type="ARBA" id="ARBA00005437"/>
    </source>
</evidence>
<dbReference type="InterPro" id="IPR007612">
    <property type="entry name" value="LOR"/>
</dbReference>
<sequence length="212" mass="24133">MSKIHPHLAPPSPPSSSSSSSSSSSDVCFSERETFTIWMKSLILEGKGCTVFNSKGQAVYRVDNYNSKCCDKHKVLLMDSHGRVLLTILRKKFRLLADWECYREENTKGASWWFRVQKSWRLTKKLFKCEVTVNLDHNNKSSMLKIEKGKSKLSSCRIVDKSRGLLAEMKRKQSIEGVFFGNDVLTMVIEPNVDHSLIMGLMVAHGLIECRI</sequence>
<accession>A0A9Q1KT14</accession>
<gene>
    <name evidence="3" type="ORF">Cgig2_025220</name>
</gene>